<keyword evidence="2" id="KW-1015">Disulfide bond</keyword>
<feature type="transmembrane region" description="Helical" evidence="4">
    <location>
        <begin position="21"/>
        <end position="48"/>
    </location>
</feature>
<dbReference type="Gene3D" id="2.60.120.200">
    <property type="match status" value="6"/>
</dbReference>
<feature type="domain" description="LamG-like jellyroll fold" evidence="5">
    <location>
        <begin position="1439"/>
        <end position="1573"/>
    </location>
</feature>
<keyword evidence="1" id="KW-0732">Signal</keyword>
<protein>
    <recommendedName>
        <fullName evidence="5">LamG-like jellyroll fold domain-containing protein</fullName>
    </recommendedName>
</protein>
<keyword evidence="4" id="KW-0472">Membrane</keyword>
<accession>A0A1F4VDX8</accession>
<dbReference type="Pfam" id="PF13385">
    <property type="entry name" value="Laminin_G_3"/>
    <property type="match status" value="6"/>
</dbReference>
<dbReference type="InterPro" id="IPR006558">
    <property type="entry name" value="LamG-like"/>
</dbReference>
<evidence type="ECO:0000313" key="7">
    <source>
        <dbReference type="Proteomes" id="UP000176504"/>
    </source>
</evidence>
<organism evidence="6 7">
    <name type="scientific">candidate division WWE3 bacterium RIFCSPLOWO2_01_FULL_41_18</name>
    <dbReference type="NCBI Taxonomy" id="1802625"/>
    <lineage>
        <taxon>Bacteria</taxon>
        <taxon>Katanobacteria</taxon>
    </lineage>
</organism>
<dbReference type="SUPFAM" id="SSF49899">
    <property type="entry name" value="Concanavalin A-like lectins/glucanases"/>
    <property type="match status" value="6"/>
</dbReference>
<keyword evidence="4" id="KW-1133">Transmembrane helix</keyword>
<dbReference type="InterPro" id="IPR001791">
    <property type="entry name" value="Laminin_G"/>
</dbReference>
<dbReference type="CDD" id="cd00110">
    <property type="entry name" value="LamG"/>
    <property type="match status" value="1"/>
</dbReference>
<feature type="domain" description="LamG-like jellyroll fold" evidence="5">
    <location>
        <begin position="496"/>
        <end position="637"/>
    </location>
</feature>
<reference evidence="6 7" key="1">
    <citation type="journal article" date="2016" name="Nat. Commun.">
        <title>Thousands of microbial genomes shed light on interconnected biogeochemical processes in an aquifer system.</title>
        <authorList>
            <person name="Anantharaman K."/>
            <person name="Brown C.T."/>
            <person name="Hug L.A."/>
            <person name="Sharon I."/>
            <person name="Castelle C.J."/>
            <person name="Probst A.J."/>
            <person name="Thomas B.C."/>
            <person name="Singh A."/>
            <person name="Wilkins M.J."/>
            <person name="Karaoz U."/>
            <person name="Brodie E.L."/>
            <person name="Williams K.H."/>
            <person name="Hubbard S.S."/>
            <person name="Banfield J.F."/>
        </authorList>
    </citation>
    <scope>NUCLEOTIDE SEQUENCE [LARGE SCALE GENOMIC DNA]</scope>
</reference>
<dbReference type="SMART" id="SM00560">
    <property type="entry name" value="LamGL"/>
    <property type="match status" value="4"/>
</dbReference>
<evidence type="ECO:0000313" key="6">
    <source>
        <dbReference type="EMBL" id="OGC55379.1"/>
    </source>
</evidence>
<dbReference type="EMBL" id="MEVI01000002">
    <property type="protein sequence ID" value="OGC55379.1"/>
    <property type="molecule type" value="Genomic_DNA"/>
</dbReference>
<comment type="caution">
    <text evidence="6">The sequence shown here is derived from an EMBL/GenBank/DDBJ whole genome shotgun (WGS) entry which is preliminary data.</text>
</comment>
<feature type="domain" description="LamG-like jellyroll fold" evidence="5">
    <location>
        <begin position="257"/>
        <end position="402"/>
    </location>
</feature>
<sequence length="1594" mass="169899">MKIHIKQKRFKLKSFFRLPTLLGSFVIIIVLLVIFIRLTLSPAAAAWFDDSYSYRVKFTFTHDTDISSERSITYTLDTLELTTANIMQDDCDDIRFTDINGKILRFQMTGSCSSATNTFEVVFPTIVNGTNVGYAYYSNPAAVSASVDVSDVTALTPSGGDPSDSNPTANDEVGPGPIAYWKFDEGAENTCSGGSNDACDSARGTGGNLDLAFDNSAGTTPDYVTEDRCISGKCVILYDDNDNPYLYTANGFPFPTTDFTYSFWFRHTDTATGAVDAGWLVLYTNSDGSTEFEIRIGSNQNIVVNTNGGASEITSVVTLDNGRWYHVVATRTGSSLSLYLNGILDTQVSNASAMTYSGCSLIIGTDDQGADCAVPLLDADITNNFTGSIDELKVYDRGLTAAQVKSEYLIGTTAKGSSVSISAPQVKYLSDELDAYWPMDESGSTSPVDYSGFQNTLTRIASPTMVSAKFGNGADLESGSSQYFTRSDRIEYSITGSLTLAAWIKPESVTASTLFDIVGKFDDANESYQLSQYGDEIRMYIDSSSNYATTDAANLATGTWYHVAGVYDATSQSVAIYINGSLASSTVTGTIPSGIGNDAGVFHIGAEDSTTGGDAPGNFYDGIIDEVRMYSRALPAKDVSSLYTFAPGPVGWWKLDENSGTTAFDSSNKGNNLTLTNGPAWVPGKQGSALEYDGNTQCAINSATSGIAPITDMTVAAWVYARAPAADDDAIINLSGTDETEAENVNFYFFINDTNNVLRLTWEHGGGVNDIISSTVAPAIKSGQWVHFAATRNTSTNEVMFYENGIQLGTTVSYTNDPSGGTSDQRLDIGHESSTCLSGTNEGFNGKISDVIVYNYVRTGKQIIEDLNAGHPTIGTVGSYVAHWDMDDATGTIAQDTSINNNDLTLSTASWTLQGKFNSAWNGNGTSRLAPALGNNPDFDFSATEDFTLSIWFKSDLAGNPTATEYLAANGGPSGSAGYALYATDTNGFICFGIDDDASWGPDVSACTTSDYYDNTWHHIVGVRNVTADTIYIYIDGVLKGQTADTTSATLDSNGTFRLGDIDTDDAASGEELAGDLDEVKVYRLALSASDVKLEYNRASSLVLGSLSTESDGLTTTSSAASAFCIPGDTTSCNPPVGYWKLDDNTGTTAVDSSGNGNNGSFVGSPSWGSGCKSGSCITTQMNGVEDNVNIPNPANDVFDFPPGTDFTAQVWVKIINKEDYVQPLFRGGSSVGTNGYEVEVHTTTKLSQCGYADGTTRDVATGTTALVDGRWHFISCVMDRNGTATGTVGLHVFVDGVLEGSDTSLGAVNNFDNTRAIEIGERSNSTEFDGSTDMAAIYNYARTRAQVAWDFNRGVPIAYWDFDECQGATIHDASTKSDLRSTGINGTITLGGSPSLGDCTTAATAWGNGATGKYNSSLDFDGSDDYILFGDVLDQTTNDFTFSAWIKRGDDTTNHEIVSKGGAAEPSYSFGIDGATDVLRLIVRDSGGQTTADSTRTVNDTNWHHVVVVADRDANATFYIDGTPAGTVDISTRTGTLANGDNFEIGRSRDQTTVANGLIDDLRIFNYALTATQIKILYNQSSSVRFGPETGTP</sequence>
<dbReference type="PANTHER" id="PTHR42535:SF2">
    <property type="entry name" value="CHROMOSOME UNDETERMINED SCAFFOLD_146, WHOLE GENOME SHOTGUN SEQUENCE"/>
    <property type="match status" value="1"/>
</dbReference>
<name>A0A1F4VDX8_UNCKA</name>
<dbReference type="PANTHER" id="PTHR42535">
    <property type="entry name" value="OOKINETE PROTEIN, PUTATIVE-RELATED"/>
    <property type="match status" value="1"/>
</dbReference>
<gene>
    <name evidence="6" type="ORF">A3A78_00270</name>
</gene>
<keyword evidence="4" id="KW-0812">Transmembrane</keyword>
<evidence type="ECO:0000256" key="1">
    <source>
        <dbReference type="ARBA" id="ARBA00022729"/>
    </source>
</evidence>
<evidence type="ECO:0000256" key="4">
    <source>
        <dbReference type="SAM" id="Phobius"/>
    </source>
</evidence>
<evidence type="ECO:0000256" key="3">
    <source>
        <dbReference type="SAM" id="MobiDB-lite"/>
    </source>
</evidence>
<dbReference type="InterPro" id="IPR013320">
    <property type="entry name" value="ConA-like_dom_sf"/>
</dbReference>
<proteinExistence type="predicted"/>
<feature type="domain" description="LamG-like jellyroll fold" evidence="5">
    <location>
        <begin position="945"/>
        <end position="1090"/>
    </location>
</feature>
<evidence type="ECO:0000259" key="5">
    <source>
        <dbReference type="SMART" id="SM00560"/>
    </source>
</evidence>
<evidence type="ECO:0000256" key="2">
    <source>
        <dbReference type="ARBA" id="ARBA00023157"/>
    </source>
</evidence>
<feature type="region of interest" description="Disordered" evidence="3">
    <location>
        <begin position="155"/>
        <end position="175"/>
    </location>
</feature>
<dbReference type="Proteomes" id="UP000176504">
    <property type="component" value="Unassembled WGS sequence"/>
</dbReference>